<dbReference type="InterPro" id="IPR045444">
    <property type="entry name" value="DUF6503"/>
</dbReference>
<gene>
    <name evidence="1" type="ORF">C7S20_11525</name>
</gene>
<keyword evidence="2" id="KW-1185">Reference proteome</keyword>
<dbReference type="KEGG" id="grs:C7S20_11525"/>
<dbReference type="EMBL" id="CP028136">
    <property type="protein sequence ID" value="AVR45829.1"/>
    <property type="molecule type" value="Genomic_DNA"/>
</dbReference>
<dbReference type="Pfam" id="PF20113">
    <property type="entry name" value="DUF6503"/>
    <property type="match status" value="1"/>
</dbReference>
<accession>A0A2R3Z6D5</accession>
<dbReference type="PROSITE" id="PS51257">
    <property type="entry name" value="PROKAR_LIPOPROTEIN"/>
    <property type="match status" value="1"/>
</dbReference>
<dbReference type="OrthoDB" id="982433at2"/>
<evidence type="ECO:0000313" key="2">
    <source>
        <dbReference type="Proteomes" id="UP000241507"/>
    </source>
</evidence>
<dbReference type="RefSeq" id="WP_107012605.1">
    <property type="nucleotide sequence ID" value="NZ_CP028136.1"/>
</dbReference>
<reference evidence="2" key="1">
    <citation type="submission" date="2018-03" db="EMBL/GenBank/DDBJ databases">
        <title>Gramella fulva sp. nov., isolated from a dry surface of tidal flat.</title>
        <authorList>
            <person name="Hwang S.H."/>
            <person name="Hwang W.M."/>
            <person name="Kang K."/>
            <person name="Ahn T.-Y."/>
        </authorList>
    </citation>
    <scope>NUCLEOTIDE SEQUENCE [LARGE SCALE GENOMIC DNA]</scope>
    <source>
        <strain evidence="2">SH35</strain>
    </source>
</reference>
<protein>
    <submittedName>
        <fullName evidence="1">Deoxyribose-phosphate aldolase</fullName>
    </submittedName>
</protein>
<sequence>MKYLQILLILMIFISCEKSNETAQEIVDKAIENAGGEKYENAEISFDFRNISYRSSRKAGKFRLERFQKDTLLGEIHDVLDNKGFARYLGESKIELPDSLVQAYTNSVNSVHYFMELPYGLNDPAVNKKLIGKDSIEGREYYEIRVTFDKQGGGEDHQDEYLYWIDTQNFGVDYLAYNYETEGGGVRFRKAINPRRIEGIRFVDYQNYGYNDINVELSKLDNLYEAGQLFKVSDIRNKNIEVNLNPDF</sequence>
<name>A0A2R3Z6D5_9FLAO</name>
<proteinExistence type="predicted"/>
<dbReference type="AlphaFoldDB" id="A0A2R3Z6D5"/>
<evidence type="ECO:0000313" key="1">
    <source>
        <dbReference type="EMBL" id="AVR45829.1"/>
    </source>
</evidence>
<dbReference type="Proteomes" id="UP000241507">
    <property type="component" value="Chromosome"/>
</dbReference>
<organism evidence="1 2">
    <name type="scientific">Christiangramia fulva</name>
    <dbReference type="NCBI Taxonomy" id="2126553"/>
    <lineage>
        <taxon>Bacteria</taxon>
        <taxon>Pseudomonadati</taxon>
        <taxon>Bacteroidota</taxon>
        <taxon>Flavobacteriia</taxon>
        <taxon>Flavobacteriales</taxon>
        <taxon>Flavobacteriaceae</taxon>
        <taxon>Christiangramia</taxon>
    </lineage>
</organism>